<sequence>METLSAKMKKTSLMPRWWKKRFTAVITESDPSFKVVYLGNVLTGWAKGEGCLDKPLATLWKNYCQSSRPDVSMRLSVCSSGLQATTSEHGLTEYWSHRVTWCSAPPSYPRIFAWVYRHEGRRLKQELRCHAVLCTTGRQARQLTARLEQRLREALHDFRREKLCRQSARLSVAACLYDDYSSAIPKRKLLLAPGINNYKPPVERCKSAPKLGSIEESPELEEVEEKDWLRVLALRGTQPTALQRNNTVIKPVSPSRSSLETVREEERFISTPSLPTTKMIAESDPSPDAVSPDGLLDLAEVKVTLMPDGGTSCVDGGPSGPIQSSESSSCPVVKPMRLPLLRRMSAEARKKFGSADCVIDNSGRPSSPPPILPRRARRSLPCRAASVNDYAAELQLQQNRALMRRQSQPEYVGVARRPTSEYIESRDEYLYDEEEIDFRLRLDSAVEELLESDSFSGSSPCSSADHSPNLADKGRLNLVPSGSPCDDVQAFHMMASEDHDNVSDESGYSDDKDVISSSSSASDASTVKTVKGAYTMAEEFTLNL</sequence>
<dbReference type="SUPFAM" id="SSF50729">
    <property type="entry name" value="PH domain-like"/>
    <property type="match status" value="1"/>
</dbReference>
<feature type="domain" description="PID" evidence="2">
    <location>
        <begin position="28"/>
        <end position="164"/>
    </location>
</feature>
<gene>
    <name evidence="3" type="ORF">DGAL_LOCUS12174</name>
</gene>
<protein>
    <recommendedName>
        <fullName evidence="2">PID domain-containing protein</fullName>
    </recommendedName>
</protein>
<name>A0A8J2WL43_9CRUS</name>
<keyword evidence="4" id="KW-1185">Reference proteome</keyword>
<dbReference type="PANTHER" id="PTHR11232">
    <property type="entry name" value="PHOSPHOTYROSINE INTERACTION DOMAIN-CONTAINING FAMILY MEMBER"/>
    <property type="match status" value="1"/>
</dbReference>
<evidence type="ECO:0000313" key="3">
    <source>
        <dbReference type="EMBL" id="CAH0108770.1"/>
    </source>
</evidence>
<proteinExistence type="predicted"/>
<dbReference type="CDD" id="cd01214">
    <property type="entry name" value="PTB_FAM43A"/>
    <property type="match status" value="1"/>
</dbReference>
<evidence type="ECO:0000256" key="1">
    <source>
        <dbReference type="SAM" id="MobiDB-lite"/>
    </source>
</evidence>
<comment type="caution">
    <text evidence="3">The sequence shown here is derived from an EMBL/GenBank/DDBJ whole genome shotgun (WGS) entry which is preliminary data.</text>
</comment>
<dbReference type="SMART" id="SM00462">
    <property type="entry name" value="PTB"/>
    <property type="match status" value="1"/>
</dbReference>
<dbReference type="InterPro" id="IPR006020">
    <property type="entry name" value="PTB/PI_dom"/>
</dbReference>
<dbReference type="AlphaFoldDB" id="A0A8J2WL43"/>
<accession>A0A8J2WL43</accession>
<evidence type="ECO:0000313" key="4">
    <source>
        <dbReference type="Proteomes" id="UP000789390"/>
    </source>
</evidence>
<dbReference type="InterPro" id="IPR033930">
    <property type="entry name" value="FAM43A/B_PTB"/>
</dbReference>
<feature type="region of interest" description="Disordered" evidence="1">
    <location>
        <begin position="493"/>
        <end position="527"/>
    </location>
</feature>
<dbReference type="InterPro" id="IPR051133">
    <property type="entry name" value="Adapter_Engulfment-Domain"/>
</dbReference>
<dbReference type="EMBL" id="CAKKLH010000287">
    <property type="protein sequence ID" value="CAH0108770.1"/>
    <property type="molecule type" value="Genomic_DNA"/>
</dbReference>
<dbReference type="InterPro" id="IPR011993">
    <property type="entry name" value="PH-like_dom_sf"/>
</dbReference>
<feature type="compositionally biased region" description="Low complexity" evidence="1">
    <location>
        <begin position="515"/>
        <end position="527"/>
    </location>
</feature>
<dbReference type="Proteomes" id="UP000789390">
    <property type="component" value="Unassembled WGS sequence"/>
</dbReference>
<dbReference type="OrthoDB" id="5962185at2759"/>
<reference evidence="3" key="1">
    <citation type="submission" date="2021-11" db="EMBL/GenBank/DDBJ databases">
        <authorList>
            <person name="Schell T."/>
        </authorList>
    </citation>
    <scope>NUCLEOTIDE SEQUENCE</scope>
    <source>
        <strain evidence="3">M5</strain>
    </source>
</reference>
<feature type="region of interest" description="Disordered" evidence="1">
    <location>
        <begin position="309"/>
        <end position="330"/>
    </location>
</feature>
<feature type="region of interest" description="Disordered" evidence="1">
    <location>
        <begin position="357"/>
        <end position="377"/>
    </location>
</feature>
<dbReference type="Pfam" id="PF14719">
    <property type="entry name" value="PID_2"/>
    <property type="match status" value="1"/>
</dbReference>
<dbReference type="Gene3D" id="2.30.29.30">
    <property type="entry name" value="Pleckstrin-homology domain (PH domain)/Phosphotyrosine-binding domain (PTB)"/>
    <property type="match status" value="1"/>
</dbReference>
<dbReference type="PANTHER" id="PTHR11232:SF2">
    <property type="entry name" value="FI05246P"/>
    <property type="match status" value="1"/>
</dbReference>
<evidence type="ECO:0000259" key="2">
    <source>
        <dbReference type="SMART" id="SM00462"/>
    </source>
</evidence>
<organism evidence="3 4">
    <name type="scientific">Daphnia galeata</name>
    <dbReference type="NCBI Taxonomy" id="27404"/>
    <lineage>
        <taxon>Eukaryota</taxon>
        <taxon>Metazoa</taxon>
        <taxon>Ecdysozoa</taxon>
        <taxon>Arthropoda</taxon>
        <taxon>Crustacea</taxon>
        <taxon>Branchiopoda</taxon>
        <taxon>Diplostraca</taxon>
        <taxon>Cladocera</taxon>
        <taxon>Anomopoda</taxon>
        <taxon>Daphniidae</taxon>
        <taxon>Daphnia</taxon>
    </lineage>
</organism>
<feature type="compositionally biased region" description="Low complexity" evidence="1">
    <location>
        <begin position="320"/>
        <end position="330"/>
    </location>
</feature>